<name>A0A9W4IXS9_9EURO</name>
<dbReference type="AlphaFoldDB" id="A0A9W4IXS9"/>
<proteinExistence type="predicted"/>
<dbReference type="Proteomes" id="UP001152646">
    <property type="component" value="Unassembled WGS sequence"/>
</dbReference>
<dbReference type="EMBL" id="CAJVPA010000133">
    <property type="protein sequence ID" value="CAG8360362.1"/>
    <property type="molecule type" value="Genomic_DNA"/>
</dbReference>
<evidence type="ECO:0000313" key="1">
    <source>
        <dbReference type="EMBL" id="CAG8360362.1"/>
    </source>
</evidence>
<accession>A0A9W4IXS9</accession>
<organism evidence="1 2">
    <name type="scientific">Penicillium salamii</name>
    <dbReference type="NCBI Taxonomy" id="1612424"/>
    <lineage>
        <taxon>Eukaryota</taxon>
        <taxon>Fungi</taxon>
        <taxon>Dikarya</taxon>
        <taxon>Ascomycota</taxon>
        <taxon>Pezizomycotina</taxon>
        <taxon>Eurotiomycetes</taxon>
        <taxon>Eurotiomycetidae</taxon>
        <taxon>Eurotiales</taxon>
        <taxon>Aspergillaceae</taxon>
        <taxon>Penicillium</taxon>
    </lineage>
</organism>
<protein>
    <submittedName>
        <fullName evidence="1">Uncharacterized protein</fullName>
    </submittedName>
</protein>
<comment type="caution">
    <text evidence="1">The sequence shown here is derived from an EMBL/GenBank/DDBJ whole genome shotgun (WGS) entry which is preliminary data.</text>
</comment>
<reference evidence="1" key="1">
    <citation type="submission" date="2021-07" db="EMBL/GenBank/DDBJ databases">
        <authorList>
            <person name="Branca A.L. A."/>
        </authorList>
    </citation>
    <scope>NUCLEOTIDE SEQUENCE</scope>
</reference>
<evidence type="ECO:0000313" key="2">
    <source>
        <dbReference type="Proteomes" id="UP001152646"/>
    </source>
</evidence>
<sequence>MPPRPFPPPPPPSPIFINRTFAGWGSFPEKTVVFSKKITLKRRPLKTKSTEARSKYSGQP</sequence>
<gene>
    <name evidence="1" type="ORF">PSALAMII_LOCUS3818</name>
</gene>
<dbReference type="OrthoDB" id="2441642at2759"/>